<sequence>MLIFMKGVSSLLRSGPPMPPFGSELSFSSCLFWIRCSRALC</sequence>
<keyword evidence="2" id="KW-1185">Reference proteome</keyword>
<evidence type="ECO:0000313" key="1">
    <source>
        <dbReference type="EMBL" id="EGX56076.1"/>
    </source>
</evidence>
<proteinExistence type="predicted"/>
<accession>G2GK84</accession>
<dbReference type="AlphaFoldDB" id="G2GK84"/>
<dbReference type="Proteomes" id="UP000004217">
    <property type="component" value="Unassembled WGS sequence"/>
</dbReference>
<evidence type="ECO:0000313" key="2">
    <source>
        <dbReference type="Proteomes" id="UP000004217"/>
    </source>
</evidence>
<dbReference type="EMBL" id="AGBF01000168">
    <property type="protein sequence ID" value="EGX56076.1"/>
    <property type="molecule type" value="Genomic_DNA"/>
</dbReference>
<protein>
    <submittedName>
        <fullName evidence="1">Uncharacterized protein</fullName>
    </submittedName>
</protein>
<reference evidence="1 2" key="1">
    <citation type="submission" date="2011-08" db="EMBL/GenBank/DDBJ databases">
        <authorList>
            <person name="Lin Y."/>
            <person name="Hao X."/>
            <person name="Johnstone L."/>
            <person name="Miller S.J."/>
            <person name="Wei G."/>
            <person name="Rensing C."/>
        </authorList>
    </citation>
    <scope>NUCLEOTIDE SEQUENCE [LARGE SCALE GENOMIC DNA]</scope>
    <source>
        <strain evidence="1 2">K42</strain>
    </source>
</reference>
<organism evidence="1 2">
    <name type="scientific">Streptomyces zinciresistens K42</name>
    <dbReference type="NCBI Taxonomy" id="700597"/>
    <lineage>
        <taxon>Bacteria</taxon>
        <taxon>Bacillati</taxon>
        <taxon>Actinomycetota</taxon>
        <taxon>Actinomycetes</taxon>
        <taxon>Kitasatosporales</taxon>
        <taxon>Streptomycetaceae</taxon>
        <taxon>Streptomyces</taxon>
    </lineage>
</organism>
<comment type="caution">
    <text evidence="1">The sequence shown here is derived from an EMBL/GenBank/DDBJ whole genome shotgun (WGS) entry which is preliminary data.</text>
</comment>
<name>G2GK84_9ACTN</name>
<gene>
    <name evidence="1" type="ORF">SZN_29637</name>
</gene>